<dbReference type="Pfam" id="PF08840">
    <property type="entry name" value="BAAT_C"/>
    <property type="match status" value="1"/>
</dbReference>
<dbReference type="InterPro" id="IPR029058">
    <property type="entry name" value="AB_hydrolase_fold"/>
</dbReference>
<evidence type="ECO:0000256" key="2">
    <source>
        <dbReference type="SAM" id="Phobius"/>
    </source>
</evidence>
<dbReference type="Gene3D" id="3.40.50.1820">
    <property type="entry name" value="alpha/beta hydrolase"/>
    <property type="match status" value="1"/>
</dbReference>
<keyword evidence="2" id="KW-1133">Transmembrane helix</keyword>
<keyword evidence="5" id="KW-1185">Reference proteome</keyword>
<evidence type="ECO:0000313" key="5">
    <source>
        <dbReference type="Proteomes" id="UP000241167"/>
    </source>
</evidence>
<gene>
    <name evidence="4" type="ORF">C7I55_09095</name>
</gene>
<comment type="caution">
    <text evidence="4">The sequence shown here is derived from an EMBL/GenBank/DDBJ whole genome shotgun (WGS) entry which is preliminary data.</text>
</comment>
<keyword evidence="2" id="KW-0812">Transmembrane</keyword>
<dbReference type="InterPro" id="IPR016662">
    <property type="entry name" value="Acyl-CoA_thioEstase_long-chain"/>
</dbReference>
<protein>
    <submittedName>
        <fullName evidence="4">Acyl-CoA thioester hydrolase</fullName>
    </submittedName>
</protein>
<dbReference type="PANTHER" id="PTHR10824">
    <property type="entry name" value="ACYL-COENZYME A THIOESTERASE-RELATED"/>
    <property type="match status" value="1"/>
</dbReference>
<dbReference type="SUPFAM" id="SSF53474">
    <property type="entry name" value="alpha/beta-Hydrolases"/>
    <property type="match status" value="1"/>
</dbReference>
<feature type="active site" description="Charge relay system" evidence="1">
    <location>
        <position position="301"/>
    </location>
</feature>
<accession>A0A2P7QR88</accession>
<dbReference type="GO" id="GO:0006637">
    <property type="term" value="P:acyl-CoA metabolic process"/>
    <property type="evidence" value="ECO:0007669"/>
    <property type="project" value="InterPro"/>
</dbReference>
<keyword evidence="2" id="KW-0472">Membrane</keyword>
<sequence length="353" mass="37315">MVARRGSCCDGGGPPLSAWGRRSIMKRRWKIAIGVVLFLVVAAGGLFAWNLLKPAKPAEIVDAGTTGRRIDEGGLFANYFTAGQARRPGILLLGGSEGGLGKDLKLQALLLQKAGYNVLHLGYFNVPGKHSKLERVPLEHFYRGLDWLKARPEVDGTALAIVGYSKGAEAALLVATRYPGVRAVVAGMPSNVVWDGLSGPAILFGGISSWSQGGTPVPSLAYGSGDGSKDLLPVFVNALAELGKHPETEIPVERFAGRLLMVCGERDLLWPSCPMGRAVEARARKAGRPAVQLLTYPEAGHAVMGAPLPPEHKTMRHWATIGGTAQANAAARADSWPKVVAFLDATLANPPAP</sequence>
<dbReference type="AlphaFoldDB" id="A0A2P7QR88"/>
<dbReference type="PANTHER" id="PTHR10824:SF4">
    <property type="entry name" value="ACYL-COENZYME A THIOESTERASE 1-LIKE"/>
    <property type="match status" value="1"/>
</dbReference>
<reference evidence="4 5" key="1">
    <citation type="submission" date="2018-03" db="EMBL/GenBank/DDBJ databases">
        <title>The draft genome of Sphingosinicella sp. GL-C-18.</title>
        <authorList>
            <person name="Liu L."/>
            <person name="Li L."/>
            <person name="Liang L."/>
            <person name="Zhang X."/>
            <person name="Wang T."/>
        </authorList>
    </citation>
    <scope>NUCLEOTIDE SEQUENCE [LARGE SCALE GENOMIC DNA]</scope>
    <source>
        <strain evidence="4 5">GL-C-18</strain>
    </source>
</reference>
<dbReference type="Proteomes" id="UP000241167">
    <property type="component" value="Unassembled WGS sequence"/>
</dbReference>
<proteinExistence type="predicted"/>
<evidence type="ECO:0000313" key="4">
    <source>
        <dbReference type="EMBL" id="PSJ40482.1"/>
    </source>
</evidence>
<evidence type="ECO:0000256" key="1">
    <source>
        <dbReference type="PIRSR" id="PIRSR016521-1"/>
    </source>
</evidence>
<dbReference type="EMBL" id="PXYI01000003">
    <property type="protein sequence ID" value="PSJ40482.1"/>
    <property type="molecule type" value="Genomic_DNA"/>
</dbReference>
<feature type="active site" description="Charge relay system" evidence="1">
    <location>
        <position position="267"/>
    </location>
</feature>
<dbReference type="PIRSF" id="PIRSF016521">
    <property type="entry name" value="Acyl-CoA_hydro"/>
    <property type="match status" value="1"/>
</dbReference>
<feature type="transmembrane region" description="Helical" evidence="2">
    <location>
        <begin position="31"/>
        <end position="52"/>
    </location>
</feature>
<evidence type="ECO:0000259" key="3">
    <source>
        <dbReference type="Pfam" id="PF08840"/>
    </source>
</evidence>
<keyword evidence="4" id="KW-0378">Hydrolase</keyword>
<feature type="domain" description="BAAT/Acyl-CoA thioester hydrolase C-terminal" evidence="3">
    <location>
        <begin position="136"/>
        <end position="348"/>
    </location>
</feature>
<dbReference type="GO" id="GO:0006631">
    <property type="term" value="P:fatty acid metabolic process"/>
    <property type="evidence" value="ECO:0007669"/>
    <property type="project" value="TreeGrafter"/>
</dbReference>
<name>A0A2P7QR88_9SPHN</name>
<dbReference type="GO" id="GO:0047617">
    <property type="term" value="F:fatty acyl-CoA hydrolase activity"/>
    <property type="evidence" value="ECO:0007669"/>
    <property type="project" value="TreeGrafter"/>
</dbReference>
<organism evidence="4 5">
    <name type="scientific">Allosphingosinicella deserti</name>
    <dbReference type="NCBI Taxonomy" id="2116704"/>
    <lineage>
        <taxon>Bacteria</taxon>
        <taxon>Pseudomonadati</taxon>
        <taxon>Pseudomonadota</taxon>
        <taxon>Alphaproteobacteria</taxon>
        <taxon>Sphingomonadales</taxon>
        <taxon>Sphingomonadaceae</taxon>
        <taxon>Allosphingosinicella</taxon>
    </lineage>
</organism>
<dbReference type="InterPro" id="IPR014940">
    <property type="entry name" value="BAAT_C"/>
</dbReference>
<feature type="active site" description="Charge relay system" evidence="1">
    <location>
        <position position="165"/>
    </location>
</feature>